<gene>
    <name evidence="3" type="ORF">Ahy_A03g014388</name>
</gene>
<dbReference type="Pfam" id="PF14111">
    <property type="entry name" value="DUF4283"/>
    <property type="match status" value="1"/>
</dbReference>
<proteinExistence type="predicted"/>
<dbReference type="Proteomes" id="UP000289738">
    <property type="component" value="Chromosome A03"/>
</dbReference>
<sequence>MTRAGLSEKIPNECDPSEQERDLLQRSVKKVRKGDEGFTGTEALVPRFEEWIQQEERGANNRTYADMVTGKNQDLEDNPLSAEEDVMDSEDETVPETEKIDEGMEESNRENSKSEITVEDMGQGLYNIVINEEAKKELWKPWWRSLIVKLMGRKVGYVTMKRRIENMWGRLGELDVIDLGNDYYLVKFYAQEDLDAALVDGPWKIYDHYLAVRLWEPNFNPLTTTIDKITAWIRLPGLPIEVDINPEKEAEAEQRITEKGKAILEVDSNNFGPWMVVQRHRKTRKDTGKDGAGPSHMDKDKDKYKGGKTRFSVLEIEETNQVENMNETVAENENLIKINNDNQNRSSSVRKIAQRTNQIQRSNTKATNNNQMHTQLQTRNIPTEKRDNNQSK</sequence>
<dbReference type="PANTHER" id="PTHR31286:SF99">
    <property type="entry name" value="DUF4283 DOMAIN-CONTAINING PROTEIN"/>
    <property type="match status" value="1"/>
</dbReference>
<evidence type="ECO:0000313" key="3">
    <source>
        <dbReference type="EMBL" id="RYR67923.1"/>
    </source>
</evidence>
<evidence type="ECO:0000313" key="4">
    <source>
        <dbReference type="Proteomes" id="UP000289738"/>
    </source>
</evidence>
<evidence type="ECO:0000259" key="2">
    <source>
        <dbReference type="Pfam" id="PF14111"/>
    </source>
</evidence>
<reference evidence="3 4" key="1">
    <citation type="submission" date="2019-01" db="EMBL/GenBank/DDBJ databases">
        <title>Sequencing of cultivated peanut Arachis hypogaea provides insights into genome evolution and oil improvement.</title>
        <authorList>
            <person name="Chen X."/>
        </authorList>
    </citation>
    <scope>NUCLEOTIDE SEQUENCE [LARGE SCALE GENOMIC DNA]</scope>
    <source>
        <strain evidence="4">cv. Fuhuasheng</strain>
        <tissue evidence="3">Leaves</tissue>
    </source>
</reference>
<feature type="domain" description="DUF4283" evidence="2">
    <location>
        <begin position="142"/>
        <end position="221"/>
    </location>
</feature>
<feature type="region of interest" description="Disordered" evidence="1">
    <location>
        <begin position="62"/>
        <end position="114"/>
    </location>
</feature>
<feature type="compositionally biased region" description="Polar residues" evidence="1">
    <location>
        <begin position="360"/>
        <end position="381"/>
    </location>
</feature>
<keyword evidence="4" id="KW-1185">Reference proteome</keyword>
<feature type="compositionally biased region" description="Acidic residues" evidence="1">
    <location>
        <begin position="82"/>
        <end position="95"/>
    </location>
</feature>
<dbReference type="EMBL" id="SDMP01000003">
    <property type="protein sequence ID" value="RYR67923.1"/>
    <property type="molecule type" value="Genomic_DNA"/>
</dbReference>
<protein>
    <recommendedName>
        <fullName evidence="2">DUF4283 domain-containing protein</fullName>
    </recommendedName>
</protein>
<feature type="compositionally biased region" description="Basic and acidic residues" evidence="1">
    <location>
        <begin position="296"/>
        <end position="305"/>
    </location>
</feature>
<evidence type="ECO:0000256" key="1">
    <source>
        <dbReference type="SAM" id="MobiDB-lite"/>
    </source>
</evidence>
<name>A0A445DXM0_ARAHY</name>
<dbReference type="InterPro" id="IPR040256">
    <property type="entry name" value="At4g02000-like"/>
</dbReference>
<dbReference type="STRING" id="3818.A0A445DXM0"/>
<feature type="region of interest" description="Disordered" evidence="1">
    <location>
        <begin position="360"/>
        <end position="392"/>
    </location>
</feature>
<feature type="region of interest" description="Disordered" evidence="1">
    <location>
        <begin position="279"/>
        <end position="306"/>
    </location>
</feature>
<dbReference type="InterPro" id="IPR025558">
    <property type="entry name" value="DUF4283"/>
</dbReference>
<feature type="compositionally biased region" description="Basic and acidic residues" evidence="1">
    <location>
        <begin position="96"/>
        <end position="113"/>
    </location>
</feature>
<feature type="compositionally biased region" description="Basic and acidic residues" evidence="1">
    <location>
        <begin position="382"/>
        <end position="392"/>
    </location>
</feature>
<comment type="caution">
    <text evidence="3">The sequence shown here is derived from an EMBL/GenBank/DDBJ whole genome shotgun (WGS) entry which is preliminary data.</text>
</comment>
<dbReference type="PANTHER" id="PTHR31286">
    <property type="entry name" value="GLYCINE-RICH CELL WALL STRUCTURAL PROTEIN 1.8-LIKE"/>
    <property type="match status" value="1"/>
</dbReference>
<feature type="region of interest" description="Disordered" evidence="1">
    <location>
        <begin position="1"/>
        <end position="23"/>
    </location>
</feature>
<dbReference type="AlphaFoldDB" id="A0A445DXM0"/>
<organism evidence="3 4">
    <name type="scientific">Arachis hypogaea</name>
    <name type="common">Peanut</name>
    <dbReference type="NCBI Taxonomy" id="3818"/>
    <lineage>
        <taxon>Eukaryota</taxon>
        <taxon>Viridiplantae</taxon>
        <taxon>Streptophyta</taxon>
        <taxon>Embryophyta</taxon>
        <taxon>Tracheophyta</taxon>
        <taxon>Spermatophyta</taxon>
        <taxon>Magnoliopsida</taxon>
        <taxon>eudicotyledons</taxon>
        <taxon>Gunneridae</taxon>
        <taxon>Pentapetalae</taxon>
        <taxon>rosids</taxon>
        <taxon>fabids</taxon>
        <taxon>Fabales</taxon>
        <taxon>Fabaceae</taxon>
        <taxon>Papilionoideae</taxon>
        <taxon>50 kb inversion clade</taxon>
        <taxon>dalbergioids sensu lato</taxon>
        <taxon>Dalbergieae</taxon>
        <taxon>Pterocarpus clade</taxon>
        <taxon>Arachis</taxon>
    </lineage>
</organism>
<accession>A0A445DXM0</accession>